<evidence type="ECO:0000256" key="3">
    <source>
        <dbReference type="ARBA" id="ARBA00022729"/>
    </source>
</evidence>
<dbReference type="GO" id="GO:0006865">
    <property type="term" value="P:amino acid transport"/>
    <property type="evidence" value="ECO:0007669"/>
    <property type="project" value="TreeGrafter"/>
</dbReference>
<keyword evidence="6" id="KW-1185">Reference proteome</keyword>
<dbReference type="RefSeq" id="WP_035936704.1">
    <property type="nucleotide sequence ID" value="NZ_CADFFX010000005.1"/>
</dbReference>
<keyword evidence="3" id="KW-0732">Signal</keyword>
<dbReference type="PANTHER" id="PTHR30085">
    <property type="entry name" value="AMINO ACID ABC TRANSPORTER PERMEASE"/>
    <property type="match status" value="1"/>
</dbReference>
<organism evidence="5 6">
    <name type="scientific">Caballeronia glathei</name>
    <dbReference type="NCBI Taxonomy" id="60547"/>
    <lineage>
        <taxon>Bacteria</taxon>
        <taxon>Pseudomonadati</taxon>
        <taxon>Pseudomonadota</taxon>
        <taxon>Betaproteobacteria</taxon>
        <taxon>Burkholderiales</taxon>
        <taxon>Burkholderiaceae</taxon>
        <taxon>Caballeronia</taxon>
    </lineage>
</organism>
<dbReference type="PANTHER" id="PTHR30085:SF7">
    <property type="entry name" value="AMINO-ACID ABC TRANSPORTER-BINDING PROTEIN YHDW-RELATED"/>
    <property type="match status" value="1"/>
</dbReference>
<accession>A0A069PPE7</accession>
<dbReference type="Pfam" id="PF00497">
    <property type="entry name" value="SBP_bac_3"/>
    <property type="match status" value="1"/>
</dbReference>
<evidence type="ECO:0000313" key="6">
    <source>
        <dbReference type="Proteomes" id="UP000027466"/>
    </source>
</evidence>
<evidence type="ECO:0000256" key="1">
    <source>
        <dbReference type="ARBA" id="ARBA00010333"/>
    </source>
</evidence>
<feature type="domain" description="Solute-binding protein family 3/N-terminal" evidence="4">
    <location>
        <begin position="42"/>
        <end position="272"/>
    </location>
</feature>
<reference evidence="5 6" key="1">
    <citation type="submission" date="2014-03" db="EMBL/GenBank/DDBJ databases">
        <title>Draft Genome Sequences of Four Burkholderia Strains.</title>
        <authorList>
            <person name="Liu X.Y."/>
            <person name="Li C.X."/>
            <person name="Xu J.H."/>
        </authorList>
    </citation>
    <scope>NUCLEOTIDE SEQUENCE [LARGE SCALE GENOMIC DNA]</scope>
    <source>
        <strain evidence="5 6">DSM 50014</strain>
    </source>
</reference>
<comment type="similarity">
    <text evidence="1">Belongs to the bacterial solute-binding protein 3 family.</text>
</comment>
<evidence type="ECO:0000313" key="5">
    <source>
        <dbReference type="EMBL" id="KDR41739.1"/>
    </source>
</evidence>
<sequence length="345" mass="37023">MALIRRNIIRLLLLSLPLLMIVDLPAEAARGDTLAQAKARGVLRCGVSEGVAGFSAMNAAGRWAGIDVEFCHAVAAVALGNAERVAFVPLKASARFPALRTGGVDLLSRNTTWTLTRESTLDVRFPGILFYDGQAFMVPKKSGVTSVAGLDGTTVCVEKGTSSEVHLADYFAARKLSIKPLVLDSPSEVASAYFKGLCSAYTGDAAHLSAIRLLVTGRAQEHVILPERIAKEPLGPVVRATDEMWVMLVRWVLFSLIAAEEYGVTQGNVKERMRDPAIARALEPGADVSIAIGVEPGWVERAVLSVGNYGEIFERNLGAQSPLGLDRGLNRLWTQGGLMYAPPVR</sequence>
<evidence type="ECO:0000256" key="2">
    <source>
        <dbReference type="ARBA" id="ARBA00022448"/>
    </source>
</evidence>
<gene>
    <name evidence="5" type="ORF">BG61_15805</name>
</gene>
<proteinExistence type="inferred from homology"/>
<dbReference type="STRING" id="60547.GCA_000751215_04959"/>
<name>A0A069PPE7_9BURK</name>
<dbReference type="Gene3D" id="3.40.190.10">
    <property type="entry name" value="Periplasmic binding protein-like II"/>
    <property type="match status" value="2"/>
</dbReference>
<dbReference type="EMBL" id="JFHC01000024">
    <property type="protein sequence ID" value="KDR41739.1"/>
    <property type="molecule type" value="Genomic_DNA"/>
</dbReference>
<comment type="caution">
    <text evidence="5">The sequence shown here is derived from an EMBL/GenBank/DDBJ whole genome shotgun (WGS) entry which is preliminary data.</text>
</comment>
<dbReference type="InterPro" id="IPR001638">
    <property type="entry name" value="Solute-binding_3/MltF_N"/>
</dbReference>
<keyword evidence="2" id="KW-0813">Transport</keyword>
<evidence type="ECO:0000259" key="4">
    <source>
        <dbReference type="SMART" id="SM00062"/>
    </source>
</evidence>
<dbReference type="CDD" id="cd13692">
    <property type="entry name" value="PBP2_BztA"/>
    <property type="match status" value="1"/>
</dbReference>
<protein>
    <submittedName>
        <fullName evidence="5">Amino acid ABC transporter substrate-binding protein</fullName>
    </submittedName>
</protein>
<dbReference type="InterPro" id="IPR051455">
    <property type="entry name" value="Bact_solute-bind_prot3"/>
</dbReference>
<dbReference type="SMART" id="SM00062">
    <property type="entry name" value="PBPb"/>
    <property type="match status" value="1"/>
</dbReference>
<dbReference type="SUPFAM" id="SSF53850">
    <property type="entry name" value="Periplasmic binding protein-like II"/>
    <property type="match status" value="1"/>
</dbReference>
<dbReference type="AlphaFoldDB" id="A0A069PPE7"/>
<dbReference type="Proteomes" id="UP000027466">
    <property type="component" value="Unassembled WGS sequence"/>
</dbReference>